<dbReference type="RefSeq" id="WP_207399007.1">
    <property type="nucleotide sequence ID" value="NZ_JABRWO010000017.1"/>
</dbReference>
<keyword evidence="3" id="KW-0804">Transcription</keyword>
<evidence type="ECO:0000256" key="1">
    <source>
        <dbReference type="ARBA" id="ARBA00023015"/>
    </source>
</evidence>
<dbReference type="PANTHER" id="PTHR30055">
    <property type="entry name" value="HTH-TYPE TRANSCRIPTIONAL REGULATOR RUTR"/>
    <property type="match status" value="1"/>
</dbReference>
<dbReference type="SUPFAM" id="SSF46689">
    <property type="entry name" value="Homeodomain-like"/>
    <property type="match status" value="1"/>
</dbReference>
<dbReference type="FunFam" id="1.10.10.60:FF:000141">
    <property type="entry name" value="TetR family transcriptional regulator"/>
    <property type="match status" value="1"/>
</dbReference>
<accession>A0A7V8V9W4</accession>
<reference evidence="7 8" key="1">
    <citation type="submission" date="2020-05" db="EMBL/GenBank/DDBJ databases">
        <title>Bremerella alba sp. nov., a novel planctomycete isolated from the surface of the macroalga Fucus spiralis.</title>
        <authorList>
            <person name="Godinho O."/>
            <person name="Botelho R."/>
            <person name="Albuquerque L."/>
            <person name="Wiegand S."/>
            <person name="Da Costa M.S."/>
            <person name="Lobo-Da-Cunha A."/>
            <person name="Jogler C."/>
            <person name="Lage O.M."/>
        </authorList>
    </citation>
    <scope>NUCLEOTIDE SEQUENCE [LARGE SCALE GENOMIC DNA]</scope>
    <source>
        <strain evidence="7 8">FF15</strain>
    </source>
</reference>
<dbReference type="PANTHER" id="PTHR30055:SF146">
    <property type="entry name" value="HTH-TYPE TRANSCRIPTIONAL DUAL REGULATOR CECR"/>
    <property type="match status" value="1"/>
</dbReference>
<evidence type="ECO:0000256" key="3">
    <source>
        <dbReference type="ARBA" id="ARBA00023163"/>
    </source>
</evidence>
<dbReference type="EMBL" id="JABRWO010000017">
    <property type="protein sequence ID" value="MBA2117634.1"/>
    <property type="molecule type" value="Genomic_DNA"/>
</dbReference>
<evidence type="ECO:0000256" key="5">
    <source>
        <dbReference type="SAM" id="MobiDB-lite"/>
    </source>
</evidence>
<evidence type="ECO:0000256" key="2">
    <source>
        <dbReference type="ARBA" id="ARBA00023125"/>
    </source>
</evidence>
<dbReference type="GO" id="GO:0000976">
    <property type="term" value="F:transcription cis-regulatory region binding"/>
    <property type="evidence" value="ECO:0007669"/>
    <property type="project" value="TreeGrafter"/>
</dbReference>
<dbReference type="InterPro" id="IPR001647">
    <property type="entry name" value="HTH_TetR"/>
</dbReference>
<dbReference type="Pfam" id="PF14246">
    <property type="entry name" value="TetR_C_7"/>
    <property type="match status" value="1"/>
</dbReference>
<comment type="caution">
    <text evidence="7">The sequence shown here is derived from an EMBL/GenBank/DDBJ whole genome shotgun (WGS) entry which is preliminary data.</text>
</comment>
<evidence type="ECO:0000313" key="7">
    <source>
        <dbReference type="EMBL" id="MBA2117634.1"/>
    </source>
</evidence>
<keyword evidence="8" id="KW-1185">Reference proteome</keyword>
<organism evidence="7 8">
    <name type="scientific">Bremerella alba</name>
    <dbReference type="NCBI Taxonomy" id="980252"/>
    <lineage>
        <taxon>Bacteria</taxon>
        <taxon>Pseudomonadati</taxon>
        <taxon>Planctomycetota</taxon>
        <taxon>Planctomycetia</taxon>
        <taxon>Pirellulales</taxon>
        <taxon>Pirellulaceae</taxon>
        <taxon>Bremerella</taxon>
    </lineage>
</organism>
<dbReference type="SUPFAM" id="SSF48498">
    <property type="entry name" value="Tetracyclin repressor-like, C-terminal domain"/>
    <property type="match status" value="1"/>
</dbReference>
<dbReference type="InterPro" id="IPR039536">
    <property type="entry name" value="TetR_C_Proteobacteria"/>
</dbReference>
<dbReference type="GO" id="GO:0003700">
    <property type="term" value="F:DNA-binding transcription factor activity"/>
    <property type="evidence" value="ECO:0007669"/>
    <property type="project" value="TreeGrafter"/>
</dbReference>
<evidence type="ECO:0000259" key="6">
    <source>
        <dbReference type="PROSITE" id="PS50977"/>
    </source>
</evidence>
<dbReference type="InterPro" id="IPR036271">
    <property type="entry name" value="Tet_transcr_reg_TetR-rel_C_sf"/>
</dbReference>
<name>A0A7V8V9W4_9BACT</name>
<evidence type="ECO:0000256" key="4">
    <source>
        <dbReference type="PROSITE-ProRule" id="PRU00335"/>
    </source>
</evidence>
<evidence type="ECO:0000313" key="8">
    <source>
        <dbReference type="Proteomes" id="UP000551616"/>
    </source>
</evidence>
<dbReference type="InterPro" id="IPR050109">
    <property type="entry name" value="HTH-type_TetR-like_transc_reg"/>
</dbReference>
<keyword evidence="2 4" id="KW-0238">DNA-binding</keyword>
<gene>
    <name evidence="7" type="ORF">HOV93_48340</name>
</gene>
<protein>
    <recommendedName>
        <fullName evidence="6">HTH tetR-type domain-containing protein</fullName>
    </recommendedName>
</protein>
<dbReference type="PROSITE" id="PS50977">
    <property type="entry name" value="HTH_TETR_2"/>
    <property type="match status" value="1"/>
</dbReference>
<keyword evidence="1" id="KW-0805">Transcription regulation</keyword>
<dbReference type="InterPro" id="IPR009057">
    <property type="entry name" value="Homeodomain-like_sf"/>
</dbReference>
<feature type="DNA-binding region" description="H-T-H motif" evidence="4">
    <location>
        <begin position="46"/>
        <end position="65"/>
    </location>
</feature>
<proteinExistence type="predicted"/>
<dbReference type="Gene3D" id="1.10.357.10">
    <property type="entry name" value="Tetracycline Repressor, domain 2"/>
    <property type="match status" value="1"/>
</dbReference>
<dbReference type="Pfam" id="PF00440">
    <property type="entry name" value="TetR_N"/>
    <property type="match status" value="1"/>
</dbReference>
<dbReference type="PRINTS" id="PR00455">
    <property type="entry name" value="HTHTETR"/>
</dbReference>
<feature type="domain" description="HTH tetR-type" evidence="6">
    <location>
        <begin position="23"/>
        <end position="83"/>
    </location>
</feature>
<sequence>MTKPASSEQEKAKPGRPPVYTEKERCQRLLRAAEEVFTTTGYGAATMEEIAKSAGMSKKTLYAKYPDKEHLFAAMVGGLWDSPWENDQPAPSEDAKAELRRRLHAMVQFIMTTRQVRLTRLLISEAERTPKLARDFHERVISKARRYLAEAVERARDEGIGPQVEDIEQMTTTLLGAALARNHLGALFDRTPKATKKQLEHQVETALRLLGY</sequence>
<dbReference type="AlphaFoldDB" id="A0A7V8V9W4"/>
<dbReference type="Proteomes" id="UP000551616">
    <property type="component" value="Unassembled WGS sequence"/>
</dbReference>
<feature type="region of interest" description="Disordered" evidence="5">
    <location>
        <begin position="1"/>
        <end position="23"/>
    </location>
</feature>